<dbReference type="InterPro" id="IPR052519">
    <property type="entry name" value="Euk-type_GlcNAc_Kinase"/>
</dbReference>
<dbReference type="Proteomes" id="UP001142372">
    <property type="component" value="Unassembled WGS sequence"/>
</dbReference>
<comment type="caution">
    <text evidence="2">The sequence shown here is derived from an EMBL/GenBank/DDBJ whole genome shotgun (WGS) entry which is preliminary data.</text>
</comment>
<dbReference type="EMBL" id="BSEN01000006">
    <property type="protein sequence ID" value="GLJ76063.1"/>
    <property type="molecule type" value="Genomic_DNA"/>
</dbReference>
<protein>
    <recommendedName>
        <fullName evidence="1">ATPase BadF/BadG/BcrA/BcrD type domain-containing protein</fullName>
    </recommendedName>
</protein>
<sequence>MTARPAAASTAASVLAVDLGKTSCRVRLTQGGRMLGEATAHGAPGLAEADGAQLSFRAIAEAVGRLEQPLPTGTAVGIGAAGSEAAPAAARRLIELVRERFDGPVAIINDALAAHAGAFEGAPGTMLIAGTGAVVFAVDGSGAVAQVDGWGPWLGDEGSGQWLGRHGLVAALRAHDGRGPRTALLADATALTGALASLPHWVSESGTPARQLGTFAPAVIDRAAEGDAVAVEILERAAAHLADTCAAAGLPTVCVAGGLASHPFFAARVRAALDAHGLRETAPKGDPLAGAALIALERSLPYEERITRG</sequence>
<organism evidence="2 3">
    <name type="scientific">Leifsonia poae</name>
    <dbReference type="NCBI Taxonomy" id="110933"/>
    <lineage>
        <taxon>Bacteria</taxon>
        <taxon>Bacillati</taxon>
        <taxon>Actinomycetota</taxon>
        <taxon>Actinomycetes</taxon>
        <taxon>Micrococcales</taxon>
        <taxon>Microbacteriaceae</taxon>
        <taxon>Leifsonia</taxon>
    </lineage>
</organism>
<dbReference type="Pfam" id="PF01869">
    <property type="entry name" value="BcrAD_BadFG"/>
    <property type="match status" value="1"/>
</dbReference>
<dbReference type="PANTHER" id="PTHR43190:SF3">
    <property type="entry name" value="N-ACETYL-D-GLUCOSAMINE KINASE"/>
    <property type="match status" value="1"/>
</dbReference>
<accession>A0A9W6LZB3</accession>
<reference evidence="2" key="2">
    <citation type="submission" date="2023-01" db="EMBL/GenBank/DDBJ databases">
        <authorList>
            <person name="Sun Q."/>
            <person name="Evtushenko L."/>
        </authorList>
    </citation>
    <scope>NUCLEOTIDE SEQUENCE</scope>
    <source>
        <strain evidence="2">VKM Ac-1401</strain>
    </source>
</reference>
<dbReference type="SUPFAM" id="SSF53067">
    <property type="entry name" value="Actin-like ATPase domain"/>
    <property type="match status" value="2"/>
</dbReference>
<dbReference type="RefSeq" id="WP_271176733.1">
    <property type="nucleotide sequence ID" value="NZ_BAAAJO010000005.1"/>
</dbReference>
<gene>
    <name evidence="2" type="ORF">GCM10017584_16370</name>
</gene>
<dbReference type="InterPro" id="IPR043129">
    <property type="entry name" value="ATPase_NBD"/>
</dbReference>
<dbReference type="PANTHER" id="PTHR43190">
    <property type="entry name" value="N-ACETYL-D-GLUCOSAMINE KINASE"/>
    <property type="match status" value="1"/>
</dbReference>
<dbReference type="InterPro" id="IPR002731">
    <property type="entry name" value="ATPase_BadF"/>
</dbReference>
<name>A0A9W6LZB3_9MICO</name>
<dbReference type="AlphaFoldDB" id="A0A9W6LZB3"/>
<evidence type="ECO:0000259" key="1">
    <source>
        <dbReference type="Pfam" id="PF01869"/>
    </source>
</evidence>
<reference evidence="2" key="1">
    <citation type="journal article" date="2014" name="Int. J. Syst. Evol. Microbiol.">
        <title>Complete genome sequence of Corynebacterium casei LMG S-19264T (=DSM 44701T), isolated from a smear-ripened cheese.</title>
        <authorList>
            <consortium name="US DOE Joint Genome Institute (JGI-PGF)"/>
            <person name="Walter F."/>
            <person name="Albersmeier A."/>
            <person name="Kalinowski J."/>
            <person name="Ruckert C."/>
        </authorList>
    </citation>
    <scope>NUCLEOTIDE SEQUENCE</scope>
    <source>
        <strain evidence="2">VKM Ac-1401</strain>
    </source>
</reference>
<dbReference type="Gene3D" id="3.30.420.40">
    <property type="match status" value="2"/>
</dbReference>
<evidence type="ECO:0000313" key="3">
    <source>
        <dbReference type="Proteomes" id="UP001142372"/>
    </source>
</evidence>
<keyword evidence="3" id="KW-1185">Reference proteome</keyword>
<feature type="domain" description="ATPase BadF/BadG/BcrA/BcrD type" evidence="1">
    <location>
        <begin position="17"/>
        <end position="295"/>
    </location>
</feature>
<proteinExistence type="predicted"/>
<evidence type="ECO:0000313" key="2">
    <source>
        <dbReference type="EMBL" id="GLJ76063.1"/>
    </source>
</evidence>